<keyword evidence="3" id="KW-1185">Reference proteome</keyword>
<dbReference type="EMBL" id="BMSA01000018">
    <property type="protein sequence ID" value="GGT71402.1"/>
    <property type="molecule type" value="Genomic_DNA"/>
</dbReference>
<dbReference type="AlphaFoldDB" id="A0A918HJM0"/>
<sequence length="140" mass="15648">MTMDAIVSSAATALVGAMTTETWQQARTALVAWWRRIRPQQASRVDAALVECRNRVQTARRAGDENAESQLVAAWRSRLNALLRDDPSLVDELRRLIDEEITPLLRHGDGSRTGSHEFRAEASGHGRVFQAGHDQHIHES</sequence>
<evidence type="ECO:0000313" key="3">
    <source>
        <dbReference type="Proteomes" id="UP000646776"/>
    </source>
</evidence>
<reference evidence="2" key="1">
    <citation type="journal article" date="2014" name="Int. J. Syst. Evol. Microbiol.">
        <title>Complete genome sequence of Corynebacterium casei LMG S-19264T (=DSM 44701T), isolated from a smear-ripened cheese.</title>
        <authorList>
            <consortium name="US DOE Joint Genome Institute (JGI-PGF)"/>
            <person name="Walter F."/>
            <person name="Albersmeier A."/>
            <person name="Kalinowski J."/>
            <person name="Ruckert C."/>
        </authorList>
    </citation>
    <scope>NUCLEOTIDE SEQUENCE</scope>
    <source>
        <strain evidence="2">JCM 4125</strain>
    </source>
</reference>
<organism evidence="2 3">
    <name type="scientific">Streptomyces phaeofaciens</name>
    <dbReference type="NCBI Taxonomy" id="68254"/>
    <lineage>
        <taxon>Bacteria</taxon>
        <taxon>Bacillati</taxon>
        <taxon>Actinomycetota</taxon>
        <taxon>Actinomycetes</taxon>
        <taxon>Kitasatosporales</taxon>
        <taxon>Streptomycetaceae</taxon>
        <taxon>Streptomyces</taxon>
    </lineage>
</organism>
<gene>
    <name evidence="2" type="ORF">GCM10010226_56720</name>
</gene>
<dbReference type="Proteomes" id="UP000646776">
    <property type="component" value="Unassembled WGS sequence"/>
</dbReference>
<feature type="region of interest" description="Disordered" evidence="1">
    <location>
        <begin position="107"/>
        <end position="140"/>
    </location>
</feature>
<name>A0A918HJM0_9ACTN</name>
<comment type="caution">
    <text evidence="2">The sequence shown here is derived from an EMBL/GenBank/DDBJ whole genome shotgun (WGS) entry which is preliminary data.</text>
</comment>
<evidence type="ECO:0000313" key="2">
    <source>
        <dbReference type="EMBL" id="GGT71402.1"/>
    </source>
</evidence>
<accession>A0A918HJM0</accession>
<evidence type="ECO:0000256" key="1">
    <source>
        <dbReference type="SAM" id="MobiDB-lite"/>
    </source>
</evidence>
<proteinExistence type="predicted"/>
<feature type="compositionally biased region" description="Basic and acidic residues" evidence="1">
    <location>
        <begin position="107"/>
        <end position="124"/>
    </location>
</feature>
<protein>
    <submittedName>
        <fullName evidence="2">Uncharacterized protein</fullName>
    </submittedName>
</protein>
<reference evidence="2" key="2">
    <citation type="submission" date="2020-09" db="EMBL/GenBank/DDBJ databases">
        <authorList>
            <person name="Sun Q."/>
            <person name="Ohkuma M."/>
        </authorList>
    </citation>
    <scope>NUCLEOTIDE SEQUENCE</scope>
    <source>
        <strain evidence="2">JCM 4125</strain>
    </source>
</reference>